<feature type="transmembrane region" description="Helical" evidence="2">
    <location>
        <begin position="1141"/>
        <end position="1161"/>
    </location>
</feature>
<evidence type="ECO:0008006" key="5">
    <source>
        <dbReference type="Google" id="ProtNLM"/>
    </source>
</evidence>
<feature type="compositionally biased region" description="Basic and acidic residues" evidence="1">
    <location>
        <begin position="844"/>
        <end position="857"/>
    </location>
</feature>
<accession>A0ABP6ZXM9</accession>
<feature type="transmembrane region" description="Helical" evidence="2">
    <location>
        <begin position="589"/>
        <end position="609"/>
    </location>
</feature>
<evidence type="ECO:0000256" key="2">
    <source>
        <dbReference type="SAM" id="Phobius"/>
    </source>
</evidence>
<gene>
    <name evidence="3" type="ORF">GCM10022236_25710</name>
</gene>
<protein>
    <recommendedName>
        <fullName evidence="5">Hydrophobic/amphiphilic exporter-1, HAE1 family</fullName>
    </recommendedName>
</protein>
<dbReference type="InterPro" id="IPR027463">
    <property type="entry name" value="AcrB_DN_DC_subdom"/>
</dbReference>
<organism evidence="3 4">
    <name type="scientific">Microlunatus ginsengisoli</name>
    <dbReference type="NCBI Taxonomy" id="363863"/>
    <lineage>
        <taxon>Bacteria</taxon>
        <taxon>Bacillati</taxon>
        <taxon>Actinomycetota</taxon>
        <taxon>Actinomycetes</taxon>
        <taxon>Propionibacteriales</taxon>
        <taxon>Propionibacteriaceae</taxon>
        <taxon>Microlunatus</taxon>
    </lineage>
</organism>
<feature type="transmembrane region" description="Helical" evidence="2">
    <location>
        <begin position="461"/>
        <end position="488"/>
    </location>
</feature>
<keyword evidence="2" id="KW-1133">Transmembrane helix</keyword>
<feature type="transmembrane region" description="Helical" evidence="2">
    <location>
        <begin position="12"/>
        <end position="33"/>
    </location>
</feature>
<dbReference type="SUPFAM" id="SSF82714">
    <property type="entry name" value="Multidrug efflux transporter AcrB TolC docking domain, DN and DC subdomains"/>
    <property type="match status" value="2"/>
</dbReference>
<evidence type="ECO:0000313" key="4">
    <source>
        <dbReference type="Proteomes" id="UP001501490"/>
    </source>
</evidence>
<dbReference type="Gene3D" id="3.30.70.1430">
    <property type="entry name" value="Multidrug efflux transporter AcrB pore domain"/>
    <property type="match status" value="2"/>
</dbReference>
<dbReference type="SUPFAM" id="SSF82693">
    <property type="entry name" value="Multidrug efflux transporter AcrB pore domain, PN1, PN2, PC1 and PC2 subdomains"/>
    <property type="match status" value="3"/>
</dbReference>
<reference evidence="4" key="1">
    <citation type="journal article" date="2019" name="Int. J. Syst. Evol. Microbiol.">
        <title>The Global Catalogue of Microorganisms (GCM) 10K type strain sequencing project: providing services to taxonomists for standard genome sequencing and annotation.</title>
        <authorList>
            <consortium name="The Broad Institute Genomics Platform"/>
            <consortium name="The Broad Institute Genome Sequencing Center for Infectious Disease"/>
            <person name="Wu L."/>
            <person name="Ma J."/>
        </authorList>
    </citation>
    <scope>NUCLEOTIDE SEQUENCE [LARGE SCALE GENOMIC DNA]</scope>
    <source>
        <strain evidence="4">JCM 16929</strain>
    </source>
</reference>
<evidence type="ECO:0000313" key="3">
    <source>
        <dbReference type="EMBL" id="GAA3622211.1"/>
    </source>
</evidence>
<proteinExistence type="predicted"/>
<dbReference type="Pfam" id="PF00873">
    <property type="entry name" value="ACR_tran"/>
    <property type="match status" value="3"/>
</dbReference>
<feature type="transmembrane region" description="Helical" evidence="2">
    <location>
        <begin position="357"/>
        <end position="377"/>
    </location>
</feature>
<name>A0ABP6ZXM9_9ACTN</name>
<feature type="transmembrane region" description="Helical" evidence="2">
    <location>
        <begin position="429"/>
        <end position="449"/>
    </location>
</feature>
<feature type="compositionally biased region" description="Basic and acidic residues" evidence="1">
    <location>
        <begin position="1020"/>
        <end position="1029"/>
    </location>
</feature>
<dbReference type="SUPFAM" id="SSF82866">
    <property type="entry name" value="Multidrug efflux transporter AcrB transmembrane domain"/>
    <property type="match status" value="2"/>
</dbReference>
<keyword evidence="2" id="KW-0812">Transmembrane</keyword>
<feature type="region of interest" description="Disordered" evidence="1">
    <location>
        <begin position="837"/>
        <end position="912"/>
    </location>
</feature>
<dbReference type="InterPro" id="IPR001036">
    <property type="entry name" value="Acrflvin-R"/>
</dbReference>
<feature type="compositionally biased region" description="Polar residues" evidence="1">
    <location>
        <begin position="996"/>
        <end position="1019"/>
    </location>
</feature>
<dbReference type="Gene3D" id="3.30.2090.10">
    <property type="entry name" value="Multidrug efflux transporter AcrB TolC docking domain, DN and DC subdomains"/>
    <property type="match status" value="2"/>
</dbReference>
<keyword evidence="2" id="KW-0472">Membrane</keyword>
<dbReference type="PANTHER" id="PTHR32063">
    <property type="match status" value="1"/>
</dbReference>
<dbReference type="PANTHER" id="PTHR32063:SF0">
    <property type="entry name" value="SWARMING MOTILITY PROTEIN SWRC"/>
    <property type="match status" value="1"/>
</dbReference>
<dbReference type="Gene3D" id="3.30.70.1440">
    <property type="entry name" value="Multidrug efflux transporter AcrB pore domain"/>
    <property type="match status" value="1"/>
</dbReference>
<feature type="transmembrane region" description="Helical" evidence="2">
    <location>
        <begin position="1167"/>
        <end position="1192"/>
    </location>
</feature>
<dbReference type="PRINTS" id="PR00702">
    <property type="entry name" value="ACRIFLAVINRP"/>
</dbReference>
<feature type="compositionally biased region" description="Low complexity" evidence="1">
    <location>
        <begin position="858"/>
        <end position="877"/>
    </location>
</feature>
<evidence type="ECO:0000256" key="1">
    <source>
        <dbReference type="SAM" id="MobiDB-lite"/>
    </source>
</evidence>
<dbReference type="Gene3D" id="1.20.1640.10">
    <property type="entry name" value="Multidrug efflux transporter AcrB transmembrane domain"/>
    <property type="match status" value="3"/>
</dbReference>
<feature type="transmembrane region" description="Helical" evidence="2">
    <location>
        <begin position="331"/>
        <end position="350"/>
    </location>
</feature>
<dbReference type="EMBL" id="BAABAB010000017">
    <property type="protein sequence ID" value="GAA3622211.1"/>
    <property type="molecule type" value="Genomic_DNA"/>
</dbReference>
<sequence>MTHLTRWSLANRLIVGLATIAIVVFGLISTFSLKQELLPSTTVPTAIITASYPGATPQIVADDVSSPIERAVSGVSGVTDVSSTSSNGMATITVQWDYGLDDDKVVANIRNAVDSVAPTIPDTVKTDVITGSTDDIPVLLLAASTDLPLTESSRLVQNVAVPELSAISGVRQVNVTGEDTTQLTVTLRPKDLTKHDISAQVVQQTVQAQLQVIPAGSAYDKTLELAVQVGTAPDSVDKVKNLAIATADGPIKLADVADVKVESVSSTSVARSDGRPALSVSVLKESDGDSVAISHAVTDKLPALEKSIGHNATFNTVFDQAPLIEQSIHDLAVEGALGLVFAVLVILLFLWSVRSTLITAISIPLSLLIALIGLYVGSYSLNIFTLAALTVAVGRVVDDSIVVLENIKRHNTGHADLTAADIVESVREVAGAVTASTATTIAVFLPVAIVSGVTGELFRPFAITVAVALIASLVVSMSVVPVLAYWFLRRRRRQKAPAGAAAVAPATVAPAPVAPPAVPGPGVPAAAVGAGAAASLAGPPTASAVPVSVAASERPDFDHPSEHVTDETKVTRLQKGYLPVLGWGLRHPVITLAIALVVFVGTLGASTLLKTDFLGSVSDQSTLTVQQELPAGTKLDTMSEAAKKVETVLADDPQVKHYLTTIGGSIYAAVGTGANTAEFTVQLVDGAKADDVRPDLTNRLGELGDDAGKITVTQAANGSTNNNVTVTVKGDNIDDVRKGAETVQASLATIPGLTDLTSNLAEQRKLLQVQVDQKKAASYGFTQAEVGQAVAGAITGTKVGDVTLSGEQREVWIRTQDATDPTPADIGNLLLPVSQLQQTNAQKKASDKLSDRSDALQDKQQAMQDDQQAKADQATADQMKKLRDQRAELVDQRSDTRKQLNDTRKKLGPAQSQLTKANANLAKAQKELQAVSPVADGTPANPPASVNFIAAQQAVAAAAQQVAGASAGVTQIQAGIKQLETAVDQLDKSIDQMDEQISSANDQAAESATQRQKAQQLTDQQKKLAEDQKNLTDVRAGAIRVKDVATVKEVQAPSTVTQIKGDPSVTITGTPSGTDLGALTTQINATLAGIDNLPPGVSAEVGGAANDQQQAFQQLGLAMLVAIALVFMIMVGTFRSLVQPLILMVSIPFAATGAIAALLITDTPLGVPAMVGLLMLIGIVVTNAIVLIDLINQYRTKGEDLRTAITDGARLRLRPIIMTASATIFALIPMGLGLTGGGAFISQSLAVVVIGGLVSSTILTLLLVPVLYSLVERRNEKKRLRDLTPPAAPAAPAAG</sequence>
<keyword evidence="4" id="KW-1185">Reference proteome</keyword>
<feature type="transmembrane region" description="Helical" evidence="2">
    <location>
        <begin position="1115"/>
        <end position="1134"/>
    </location>
</feature>
<comment type="caution">
    <text evidence="3">The sequence shown here is derived from an EMBL/GenBank/DDBJ whole genome shotgun (WGS) entry which is preliminary data.</text>
</comment>
<feature type="compositionally biased region" description="Basic and acidic residues" evidence="1">
    <location>
        <begin position="878"/>
        <end position="905"/>
    </location>
</feature>
<dbReference type="Gene3D" id="3.30.70.1320">
    <property type="entry name" value="Multidrug efflux transporter AcrB pore domain like"/>
    <property type="match status" value="1"/>
</dbReference>
<feature type="region of interest" description="Disordered" evidence="1">
    <location>
        <begin position="996"/>
        <end position="1029"/>
    </location>
</feature>
<feature type="transmembrane region" description="Helical" evidence="2">
    <location>
        <begin position="383"/>
        <end position="404"/>
    </location>
</feature>
<feature type="transmembrane region" description="Helical" evidence="2">
    <location>
        <begin position="1244"/>
        <end position="1271"/>
    </location>
</feature>
<feature type="transmembrane region" description="Helical" evidence="2">
    <location>
        <begin position="1213"/>
        <end position="1232"/>
    </location>
</feature>
<dbReference type="Proteomes" id="UP001501490">
    <property type="component" value="Unassembled WGS sequence"/>
</dbReference>